<reference evidence="1" key="2">
    <citation type="journal article" date="2015" name="Fish Shellfish Immunol.">
        <title>Early steps in the European eel (Anguilla anguilla)-Vibrio vulnificus interaction in the gills: Role of the RtxA13 toxin.</title>
        <authorList>
            <person name="Callol A."/>
            <person name="Pajuelo D."/>
            <person name="Ebbesson L."/>
            <person name="Teles M."/>
            <person name="MacKenzie S."/>
            <person name="Amaro C."/>
        </authorList>
    </citation>
    <scope>NUCLEOTIDE SEQUENCE</scope>
</reference>
<name>A0A0E9VQ67_ANGAN</name>
<accession>A0A0E9VQ67</accession>
<protein>
    <submittedName>
        <fullName evidence="1">Uncharacterized protein</fullName>
    </submittedName>
</protein>
<proteinExistence type="predicted"/>
<reference evidence="1" key="1">
    <citation type="submission" date="2014-11" db="EMBL/GenBank/DDBJ databases">
        <authorList>
            <person name="Amaro Gonzalez C."/>
        </authorList>
    </citation>
    <scope>NUCLEOTIDE SEQUENCE</scope>
</reference>
<sequence length="22" mass="2407">MACPAIMLCYAMSCFVLLINQA</sequence>
<evidence type="ECO:0000313" key="1">
    <source>
        <dbReference type="EMBL" id="JAH80254.1"/>
    </source>
</evidence>
<dbReference type="EMBL" id="GBXM01028323">
    <property type="protein sequence ID" value="JAH80254.1"/>
    <property type="molecule type" value="Transcribed_RNA"/>
</dbReference>
<dbReference type="AlphaFoldDB" id="A0A0E9VQ67"/>
<organism evidence="1">
    <name type="scientific">Anguilla anguilla</name>
    <name type="common">European freshwater eel</name>
    <name type="synonym">Muraena anguilla</name>
    <dbReference type="NCBI Taxonomy" id="7936"/>
    <lineage>
        <taxon>Eukaryota</taxon>
        <taxon>Metazoa</taxon>
        <taxon>Chordata</taxon>
        <taxon>Craniata</taxon>
        <taxon>Vertebrata</taxon>
        <taxon>Euteleostomi</taxon>
        <taxon>Actinopterygii</taxon>
        <taxon>Neopterygii</taxon>
        <taxon>Teleostei</taxon>
        <taxon>Anguilliformes</taxon>
        <taxon>Anguillidae</taxon>
        <taxon>Anguilla</taxon>
    </lineage>
</organism>